<dbReference type="AlphaFoldDB" id="A0A8J6U1D0"/>
<evidence type="ECO:0000256" key="2">
    <source>
        <dbReference type="ARBA" id="ARBA00022448"/>
    </source>
</evidence>
<dbReference type="EMBL" id="JACVVX010000007">
    <property type="protein sequence ID" value="MBD0416756.1"/>
    <property type="molecule type" value="Genomic_DNA"/>
</dbReference>
<dbReference type="Proteomes" id="UP000643405">
    <property type="component" value="Unassembled WGS sequence"/>
</dbReference>
<keyword evidence="2" id="KW-0813">Transport</keyword>
<keyword evidence="3" id="KW-0547">Nucleotide-binding</keyword>
<evidence type="ECO:0000256" key="5">
    <source>
        <dbReference type="ARBA" id="ARBA00022970"/>
    </source>
</evidence>
<dbReference type="InterPro" id="IPR017871">
    <property type="entry name" value="ABC_transporter-like_CS"/>
</dbReference>
<name>A0A8J6U1D0_9HYPH</name>
<comment type="similarity">
    <text evidence="1">Belongs to the ABC transporter superfamily.</text>
</comment>
<proteinExistence type="inferred from homology"/>
<gene>
    <name evidence="7" type="ORF">ICI42_19055</name>
</gene>
<dbReference type="Pfam" id="PF00005">
    <property type="entry name" value="ABC_tran"/>
    <property type="match status" value="1"/>
</dbReference>
<dbReference type="InterPro" id="IPR003593">
    <property type="entry name" value="AAA+_ATPase"/>
</dbReference>
<accession>A0A8J6U1D0</accession>
<keyword evidence="4 7" id="KW-0067">ATP-binding</keyword>
<dbReference type="PROSITE" id="PS50893">
    <property type="entry name" value="ABC_TRANSPORTER_2"/>
    <property type="match status" value="1"/>
</dbReference>
<dbReference type="Gene3D" id="3.40.50.300">
    <property type="entry name" value="P-loop containing nucleotide triphosphate hydrolases"/>
    <property type="match status" value="1"/>
</dbReference>
<evidence type="ECO:0000313" key="7">
    <source>
        <dbReference type="EMBL" id="MBD0416756.1"/>
    </source>
</evidence>
<dbReference type="InterPro" id="IPR003439">
    <property type="entry name" value="ABC_transporter-like_ATP-bd"/>
</dbReference>
<dbReference type="PANTHER" id="PTHR43820">
    <property type="entry name" value="HIGH-AFFINITY BRANCHED-CHAIN AMINO ACID TRANSPORT ATP-BINDING PROTEIN LIVF"/>
    <property type="match status" value="1"/>
</dbReference>
<dbReference type="GO" id="GO:0015658">
    <property type="term" value="F:branched-chain amino acid transmembrane transporter activity"/>
    <property type="evidence" value="ECO:0007669"/>
    <property type="project" value="TreeGrafter"/>
</dbReference>
<evidence type="ECO:0000313" key="8">
    <source>
        <dbReference type="Proteomes" id="UP000643405"/>
    </source>
</evidence>
<feature type="domain" description="ABC transporter" evidence="6">
    <location>
        <begin position="2"/>
        <end position="238"/>
    </location>
</feature>
<dbReference type="InterPro" id="IPR052156">
    <property type="entry name" value="BCAA_Transport_ATP-bd_LivF"/>
</dbReference>
<organism evidence="7 8">
    <name type="scientific">Oryzicola mucosus</name>
    <dbReference type="NCBI Taxonomy" id="2767425"/>
    <lineage>
        <taxon>Bacteria</taxon>
        <taxon>Pseudomonadati</taxon>
        <taxon>Pseudomonadota</taxon>
        <taxon>Alphaproteobacteria</taxon>
        <taxon>Hyphomicrobiales</taxon>
        <taxon>Phyllobacteriaceae</taxon>
        <taxon>Oryzicola</taxon>
    </lineage>
</organism>
<sequence length="238" mass="25890">MLSIDNLIVNYAQVEAVRGVSIFVGTGEMVALIGANGAGKTTVLHSVMGLLKPKAGTITLKGENLVGRPSNRILDLGVALVPEGRQLFSHLTVQENLEVGYGRKFRMRFDRKGFQSRLEKIDGYFPRIGERLNQIAGTLSGGEQQMVAIARALMSDPDLLLLDEPSLGLSPLMMDTVIALLTRLHGEGMAILLIEQNARAALRISQRAYVLDSGRTTLDGEARPLLNDPRIQQAYLGL</sequence>
<dbReference type="InterPro" id="IPR027417">
    <property type="entry name" value="P-loop_NTPase"/>
</dbReference>
<protein>
    <submittedName>
        <fullName evidence="7">ABC transporter ATP-binding protein</fullName>
    </submittedName>
</protein>
<dbReference type="CDD" id="cd03224">
    <property type="entry name" value="ABC_TM1139_LivF_branched"/>
    <property type="match status" value="1"/>
</dbReference>
<dbReference type="SMART" id="SM00382">
    <property type="entry name" value="AAA"/>
    <property type="match status" value="1"/>
</dbReference>
<dbReference type="GO" id="GO:0015807">
    <property type="term" value="P:L-amino acid transport"/>
    <property type="evidence" value="ECO:0007669"/>
    <property type="project" value="TreeGrafter"/>
</dbReference>
<comment type="caution">
    <text evidence="7">The sequence shown here is derived from an EMBL/GenBank/DDBJ whole genome shotgun (WGS) entry which is preliminary data.</text>
</comment>
<dbReference type="SUPFAM" id="SSF52540">
    <property type="entry name" value="P-loop containing nucleoside triphosphate hydrolases"/>
    <property type="match status" value="1"/>
</dbReference>
<keyword evidence="5" id="KW-0029">Amino-acid transport</keyword>
<dbReference type="GO" id="GO:0016887">
    <property type="term" value="F:ATP hydrolysis activity"/>
    <property type="evidence" value="ECO:0007669"/>
    <property type="project" value="InterPro"/>
</dbReference>
<evidence type="ECO:0000256" key="1">
    <source>
        <dbReference type="ARBA" id="ARBA00005417"/>
    </source>
</evidence>
<keyword evidence="8" id="KW-1185">Reference proteome</keyword>
<evidence type="ECO:0000256" key="3">
    <source>
        <dbReference type="ARBA" id="ARBA00022741"/>
    </source>
</evidence>
<dbReference type="RefSeq" id="WP_188166199.1">
    <property type="nucleotide sequence ID" value="NZ_JACVVX010000007.1"/>
</dbReference>
<dbReference type="PANTHER" id="PTHR43820:SF4">
    <property type="entry name" value="HIGH-AFFINITY BRANCHED-CHAIN AMINO ACID TRANSPORT ATP-BINDING PROTEIN LIVF"/>
    <property type="match status" value="1"/>
</dbReference>
<evidence type="ECO:0000259" key="6">
    <source>
        <dbReference type="PROSITE" id="PS50893"/>
    </source>
</evidence>
<reference evidence="7" key="1">
    <citation type="submission" date="2020-09" db="EMBL/GenBank/DDBJ databases">
        <title>Genome seq and assembly of Tianweitania sp.</title>
        <authorList>
            <person name="Chhetri G."/>
        </authorList>
    </citation>
    <scope>NUCLEOTIDE SEQUENCE</scope>
    <source>
        <strain evidence="7">Rool2</strain>
    </source>
</reference>
<dbReference type="PROSITE" id="PS00211">
    <property type="entry name" value="ABC_TRANSPORTER_1"/>
    <property type="match status" value="1"/>
</dbReference>
<dbReference type="GO" id="GO:0005524">
    <property type="term" value="F:ATP binding"/>
    <property type="evidence" value="ECO:0007669"/>
    <property type="project" value="UniProtKB-KW"/>
</dbReference>
<evidence type="ECO:0000256" key="4">
    <source>
        <dbReference type="ARBA" id="ARBA00022840"/>
    </source>
</evidence>